<dbReference type="SMART" id="SM00342">
    <property type="entry name" value="HTH_ARAC"/>
    <property type="match status" value="1"/>
</dbReference>
<dbReference type="Gene3D" id="3.40.50.2300">
    <property type="match status" value="1"/>
</dbReference>
<evidence type="ECO:0000256" key="6">
    <source>
        <dbReference type="ARBA" id="ARBA00023125"/>
    </source>
</evidence>
<keyword evidence="4" id="KW-0902">Two-component regulatory system</keyword>
<dbReference type="InterPro" id="IPR001789">
    <property type="entry name" value="Sig_transdc_resp-reg_receiver"/>
</dbReference>
<dbReference type="InterPro" id="IPR020449">
    <property type="entry name" value="Tscrpt_reg_AraC-type_HTH"/>
</dbReference>
<dbReference type="EMBL" id="QMFB01000001">
    <property type="protein sequence ID" value="RAV23361.1"/>
    <property type="molecule type" value="Genomic_DNA"/>
</dbReference>
<dbReference type="Pfam" id="PF00072">
    <property type="entry name" value="Response_reg"/>
    <property type="match status" value="1"/>
</dbReference>
<evidence type="ECO:0000256" key="3">
    <source>
        <dbReference type="ARBA" id="ARBA00022553"/>
    </source>
</evidence>
<dbReference type="SUPFAM" id="SSF46689">
    <property type="entry name" value="Homeodomain-like"/>
    <property type="match status" value="2"/>
</dbReference>
<dbReference type="SUPFAM" id="SSF52172">
    <property type="entry name" value="CheY-like"/>
    <property type="match status" value="1"/>
</dbReference>
<evidence type="ECO:0000259" key="10">
    <source>
        <dbReference type="PROSITE" id="PS50110"/>
    </source>
</evidence>
<proteinExistence type="predicted"/>
<dbReference type="PROSITE" id="PS00041">
    <property type="entry name" value="HTH_ARAC_FAMILY_1"/>
    <property type="match status" value="1"/>
</dbReference>
<dbReference type="InterPro" id="IPR018062">
    <property type="entry name" value="HTH_AraC-typ_CS"/>
</dbReference>
<dbReference type="GO" id="GO:0000160">
    <property type="term" value="P:phosphorelay signal transduction system"/>
    <property type="evidence" value="ECO:0007669"/>
    <property type="project" value="UniProtKB-KW"/>
</dbReference>
<gene>
    <name evidence="11" type="ORF">DQG23_03975</name>
</gene>
<dbReference type="SMART" id="SM00448">
    <property type="entry name" value="REC"/>
    <property type="match status" value="1"/>
</dbReference>
<keyword evidence="5" id="KW-0805">Transcription regulation</keyword>
<feature type="domain" description="HTH araC/xylS-type" evidence="9">
    <location>
        <begin position="397"/>
        <end position="495"/>
    </location>
</feature>
<keyword evidence="3 8" id="KW-0597">Phosphoprotein</keyword>
<name>A0A329MTX6_9BACL</name>
<comment type="caution">
    <text evidence="11">The sequence shown here is derived from an EMBL/GenBank/DDBJ whole genome shotgun (WGS) entry which is preliminary data.</text>
</comment>
<dbReference type="PANTHER" id="PTHR42713:SF3">
    <property type="entry name" value="TRANSCRIPTIONAL REGULATORY PROTEIN HPTR"/>
    <property type="match status" value="1"/>
</dbReference>
<dbReference type="RefSeq" id="WP_113029471.1">
    <property type="nucleotide sequence ID" value="NZ_QMFB01000001.1"/>
</dbReference>
<dbReference type="GO" id="GO:0043565">
    <property type="term" value="F:sequence-specific DNA binding"/>
    <property type="evidence" value="ECO:0007669"/>
    <property type="project" value="InterPro"/>
</dbReference>
<dbReference type="CDD" id="cd17536">
    <property type="entry name" value="REC_YesN-like"/>
    <property type="match status" value="1"/>
</dbReference>
<keyword evidence="12" id="KW-1185">Reference proteome</keyword>
<dbReference type="AlphaFoldDB" id="A0A329MTX6"/>
<evidence type="ECO:0000256" key="2">
    <source>
        <dbReference type="ARBA" id="ARBA00022490"/>
    </source>
</evidence>
<evidence type="ECO:0000259" key="9">
    <source>
        <dbReference type="PROSITE" id="PS01124"/>
    </source>
</evidence>
<feature type="modified residue" description="4-aspartylphosphate" evidence="8">
    <location>
        <position position="55"/>
    </location>
</feature>
<evidence type="ECO:0000313" key="12">
    <source>
        <dbReference type="Proteomes" id="UP000250369"/>
    </source>
</evidence>
<sequence>MWKLIIVEDEPMVRRTIRNKVNWEQLGFTIVGEAENGEDALQLIQENNPDLVIADIVMPFMDGIELLKATRAEGRETRFLMLTCMNEFEYARQALEHGASAYVLKASMDVESLAEALLKIRRELENRTEIHELQSRSKLYAFEQQLPLLWDRIFTHMVGTAGEGEGDEPIVRPERGAGYVWIGVFLCSAPDRCLAEVKESGFAVAGQLAGLTSYCHSGITTVFAFADRPLRWNGPTAGTAVMKGAYTRAFPVEELLKIWAQLLHAADRLWYDNRQTVEYDALRTKPEDALPLLSWTYEKELLREFEQAKLEACTKTLEAMWAEQRRLQYPLVLVKSGILHLDQVLARIAGRPALPARELLEAAFFDEMKYLFGRRLSLYMHHHTSAKVSLTDHEEVNKMIAYIRQNYDAPITLKSLSRYVSMEEHYVSRLFKKKAGESLIHYLQNYRIEKAKGYLSETDMIVSDVGRSVGFANDNYFNKIFKRTTGLTPSEFRKRFKHGETSQ</sequence>
<evidence type="ECO:0008006" key="13">
    <source>
        <dbReference type="Google" id="ProtNLM"/>
    </source>
</evidence>
<keyword evidence="7" id="KW-0804">Transcription</keyword>
<evidence type="ECO:0000256" key="8">
    <source>
        <dbReference type="PROSITE-ProRule" id="PRU00169"/>
    </source>
</evidence>
<evidence type="ECO:0000256" key="4">
    <source>
        <dbReference type="ARBA" id="ARBA00023012"/>
    </source>
</evidence>
<dbReference type="InterPro" id="IPR018060">
    <property type="entry name" value="HTH_AraC"/>
</dbReference>
<dbReference type="OrthoDB" id="1769137at2"/>
<feature type="domain" description="Response regulatory" evidence="10">
    <location>
        <begin position="3"/>
        <end position="120"/>
    </location>
</feature>
<dbReference type="PRINTS" id="PR00032">
    <property type="entry name" value="HTHARAC"/>
</dbReference>
<accession>A0A329MTX6</accession>
<dbReference type="Proteomes" id="UP000250369">
    <property type="component" value="Unassembled WGS sequence"/>
</dbReference>
<dbReference type="PROSITE" id="PS50110">
    <property type="entry name" value="RESPONSE_REGULATORY"/>
    <property type="match status" value="1"/>
</dbReference>
<organism evidence="11 12">
    <name type="scientific">Paenibacillus contaminans</name>
    <dbReference type="NCBI Taxonomy" id="450362"/>
    <lineage>
        <taxon>Bacteria</taxon>
        <taxon>Bacillati</taxon>
        <taxon>Bacillota</taxon>
        <taxon>Bacilli</taxon>
        <taxon>Bacillales</taxon>
        <taxon>Paenibacillaceae</taxon>
        <taxon>Paenibacillus</taxon>
    </lineage>
</organism>
<dbReference type="GO" id="GO:0005737">
    <property type="term" value="C:cytoplasm"/>
    <property type="evidence" value="ECO:0007669"/>
    <property type="project" value="UniProtKB-SubCell"/>
</dbReference>
<evidence type="ECO:0000313" key="11">
    <source>
        <dbReference type="EMBL" id="RAV23361.1"/>
    </source>
</evidence>
<dbReference type="InterPro" id="IPR009057">
    <property type="entry name" value="Homeodomain-like_sf"/>
</dbReference>
<dbReference type="GO" id="GO:0003700">
    <property type="term" value="F:DNA-binding transcription factor activity"/>
    <property type="evidence" value="ECO:0007669"/>
    <property type="project" value="InterPro"/>
</dbReference>
<evidence type="ECO:0000256" key="1">
    <source>
        <dbReference type="ARBA" id="ARBA00004496"/>
    </source>
</evidence>
<keyword evidence="2" id="KW-0963">Cytoplasm</keyword>
<dbReference type="PROSITE" id="PS01124">
    <property type="entry name" value="HTH_ARAC_FAMILY_2"/>
    <property type="match status" value="1"/>
</dbReference>
<dbReference type="Gene3D" id="1.10.10.60">
    <property type="entry name" value="Homeodomain-like"/>
    <property type="match status" value="2"/>
</dbReference>
<evidence type="ECO:0000256" key="5">
    <source>
        <dbReference type="ARBA" id="ARBA00023015"/>
    </source>
</evidence>
<comment type="subcellular location">
    <subcellularLocation>
        <location evidence="1">Cytoplasm</location>
    </subcellularLocation>
</comment>
<dbReference type="InterPro" id="IPR011006">
    <property type="entry name" value="CheY-like_superfamily"/>
</dbReference>
<evidence type="ECO:0000256" key="7">
    <source>
        <dbReference type="ARBA" id="ARBA00023163"/>
    </source>
</evidence>
<reference evidence="11 12" key="1">
    <citation type="journal article" date="2009" name="Int. J. Syst. Evol. Microbiol.">
        <title>Paenibacillus contaminans sp. nov., isolated from a contaminated laboratory plate.</title>
        <authorList>
            <person name="Chou J.H."/>
            <person name="Lee J.H."/>
            <person name="Lin M.C."/>
            <person name="Chang P.S."/>
            <person name="Arun A.B."/>
            <person name="Young C.C."/>
            <person name="Chen W.M."/>
        </authorList>
    </citation>
    <scope>NUCLEOTIDE SEQUENCE [LARGE SCALE GENOMIC DNA]</scope>
    <source>
        <strain evidence="11 12">CKOBP-6</strain>
    </source>
</reference>
<dbReference type="InterPro" id="IPR051552">
    <property type="entry name" value="HptR"/>
</dbReference>
<protein>
    <recommendedName>
        <fullName evidence="13">DNA-binding response regulator</fullName>
    </recommendedName>
</protein>
<dbReference type="Pfam" id="PF12833">
    <property type="entry name" value="HTH_18"/>
    <property type="match status" value="1"/>
</dbReference>
<dbReference type="PANTHER" id="PTHR42713">
    <property type="entry name" value="HISTIDINE KINASE-RELATED"/>
    <property type="match status" value="1"/>
</dbReference>
<keyword evidence="6" id="KW-0238">DNA-binding</keyword>